<evidence type="ECO:0000313" key="2">
    <source>
        <dbReference type="EMBL" id="KZV29160.1"/>
    </source>
</evidence>
<reference evidence="2 3" key="1">
    <citation type="journal article" date="2015" name="Proc. Natl. Acad. Sci. U.S.A.">
        <title>The resurrection genome of Boea hygrometrica: A blueprint for survival of dehydration.</title>
        <authorList>
            <person name="Xiao L."/>
            <person name="Yang G."/>
            <person name="Zhang L."/>
            <person name="Yang X."/>
            <person name="Zhao S."/>
            <person name="Ji Z."/>
            <person name="Zhou Q."/>
            <person name="Hu M."/>
            <person name="Wang Y."/>
            <person name="Chen M."/>
            <person name="Xu Y."/>
            <person name="Jin H."/>
            <person name="Xiao X."/>
            <person name="Hu G."/>
            <person name="Bao F."/>
            <person name="Hu Y."/>
            <person name="Wan P."/>
            <person name="Li L."/>
            <person name="Deng X."/>
            <person name="Kuang T."/>
            <person name="Xiang C."/>
            <person name="Zhu J.K."/>
            <person name="Oliver M.J."/>
            <person name="He Y."/>
        </authorList>
    </citation>
    <scope>NUCLEOTIDE SEQUENCE [LARGE SCALE GENOMIC DNA]</scope>
    <source>
        <strain evidence="3">cv. XS01</strain>
    </source>
</reference>
<evidence type="ECO:0000256" key="1">
    <source>
        <dbReference type="SAM" id="MobiDB-lite"/>
    </source>
</evidence>
<keyword evidence="3" id="KW-1185">Reference proteome</keyword>
<accession>A0A2Z7B559</accession>
<evidence type="ECO:0000313" key="3">
    <source>
        <dbReference type="Proteomes" id="UP000250235"/>
    </source>
</evidence>
<proteinExistence type="predicted"/>
<gene>
    <name evidence="2" type="ORF">F511_38832</name>
</gene>
<sequence>MFMEVRANSPTSPLRPQSGRIPLEGYDYSDPLLRPQPQELLATPLHTKPASCVSNITSLLPQ</sequence>
<name>A0A2Z7B559_9LAMI</name>
<organism evidence="2 3">
    <name type="scientific">Dorcoceras hygrometricum</name>
    <dbReference type="NCBI Taxonomy" id="472368"/>
    <lineage>
        <taxon>Eukaryota</taxon>
        <taxon>Viridiplantae</taxon>
        <taxon>Streptophyta</taxon>
        <taxon>Embryophyta</taxon>
        <taxon>Tracheophyta</taxon>
        <taxon>Spermatophyta</taxon>
        <taxon>Magnoliopsida</taxon>
        <taxon>eudicotyledons</taxon>
        <taxon>Gunneridae</taxon>
        <taxon>Pentapetalae</taxon>
        <taxon>asterids</taxon>
        <taxon>lamiids</taxon>
        <taxon>Lamiales</taxon>
        <taxon>Gesneriaceae</taxon>
        <taxon>Didymocarpoideae</taxon>
        <taxon>Trichosporeae</taxon>
        <taxon>Loxocarpinae</taxon>
        <taxon>Dorcoceras</taxon>
    </lineage>
</organism>
<dbReference type="Proteomes" id="UP000250235">
    <property type="component" value="Unassembled WGS sequence"/>
</dbReference>
<dbReference type="AlphaFoldDB" id="A0A2Z7B559"/>
<feature type="region of interest" description="Disordered" evidence="1">
    <location>
        <begin position="1"/>
        <end position="28"/>
    </location>
</feature>
<protein>
    <submittedName>
        <fullName evidence="2">Uncharacterized protein</fullName>
    </submittedName>
</protein>
<dbReference type="EMBL" id="KV009462">
    <property type="protein sequence ID" value="KZV29160.1"/>
    <property type="molecule type" value="Genomic_DNA"/>
</dbReference>